<evidence type="ECO:0000313" key="5">
    <source>
        <dbReference type="Ensembl" id="ENSMALP00000001816.1"/>
    </source>
</evidence>
<feature type="compositionally biased region" description="Basic and acidic residues" evidence="3">
    <location>
        <begin position="189"/>
        <end position="204"/>
    </location>
</feature>
<comment type="similarity">
    <text evidence="1 2">Belongs to the small heat shock protein (HSP20) family.</text>
</comment>
<dbReference type="Gene3D" id="2.60.40.790">
    <property type="match status" value="1"/>
</dbReference>
<organism evidence="5 6">
    <name type="scientific">Monopterus albus</name>
    <name type="common">Swamp eel</name>
    <dbReference type="NCBI Taxonomy" id="43700"/>
    <lineage>
        <taxon>Eukaryota</taxon>
        <taxon>Metazoa</taxon>
        <taxon>Chordata</taxon>
        <taxon>Craniata</taxon>
        <taxon>Vertebrata</taxon>
        <taxon>Euteleostomi</taxon>
        <taxon>Actinopterygii</taxon>
        <taxon>Neopterygii</taxon>
        <taxon>Teleostei</taxon>
        <taxon>Neoteleostei</taxon>
        <taxon>Acanthomorphata</taxon>
        <taxon>Anabantaria</taxon>
        <taxon>Synbranchiformes</taxon>
        <taxon>Synbranchidae</taxon>
        <taxon>Monopterus</taxon>
    </lineage>
</organism>
<feature type="compositionally biased region" description="Basic and acidic residues" evidence="3">
    <location>
        <begin position="214"/>
        <end position="233"/>
    </location>
</feature>
<sequence length="297" mass="33074">IFIFYCSLRGGLWFPLRKWWHLSQDVGLPPFLEPGNPVWMNVNWLQRSLAAFSWPLYIPAPLFVPYICGSMHHPSQKISKEQYKWRVNLDVAHFAPAEISLSVRDGFLEIAGKHEERPDEHGFIQRSVFKVLTELKAETDASKISSTLTVDGILTVEASVPEASVPAAIIIPIKVIKTGRFLVSDIERREQEEETNDKPDRESHPVSANGEGSESLHDSSVHHEGLKSQESPHTDTSTEPEHKEAAVGEEIQQVVGDSGGAAEEISQPEELELGKSPPNGVLSQVLEDPDIKQEHAE</sequence>
<dbReference type="AlphaFoldDB" id="A0A3Q3IN26"/>
<accession>A0A3Q3IN26</accession>
<dbReference type="GO" id="GO:0005737">
    <property type="term" value="C:cytoplasm"/>
    <property type="evidence" value="ECO:0007669"/>
    <property type="project" value="TreeGrafter"/>
</dbReference>
<dbReference type="GO" id="GO:0009408">
    <property type="term" value="P:response to heat"/>
    <property type="evidence" value="ECO:0007669"/>
    <property type="project" value="TreeGrafter"/>
</dbReference>
<evidence type="ECO:0000313" key="6">
    <source>
        <dbReference type="Proteomes" id="UP000261600"/>
    </source>
</evidence>
<name>A0A3Q3IN26_MONAL</name>
<dbReference type="GO" id="GO:0043066">
    <property type="term" value="P:negative regulation of apoptotic process"/>
    <property type="evidence" value="ECO:0007669"/>
    <property type="project" value="TreeGrafter"/>
</dbReference>
<protein>
    <recommendedName>
        <fullName evidence="4">SHSP domain-containing protein</fullName>
    </recommendedName>
</protein>
<dbReference type="GO" id="GO:0051082">
    <property type="term" value="F:unfolded protein binding"/>
    <property type="evidence" value="ECO:0007669"/>
    <property type="project" value="TreeGrafter"/>
</dbReference>
<dbReference type="Ensembl" id="ENSMALT00000001870.1">
    <property type="protein sequence ID" value="ENSMALP00000001816.1"/>
    <property type="gene ID" value="ENSMALG00000001347.1"/>
</dbReference>
<dbReference type="PRINTS" id="PR00299">
    <property type="entry name" value="ACRYSTALLIN"/>
</dbReference>
<feature type="domain" description="SHSP" evidence="4">
    <location>
        <begin position="67"/>
        <end position="176"/>
    </location>
</feature>
<dbReference type="GO" id="GO:0042026">
    <property type="term" value="P:protein refolding"/>
    <property type="evidence" value="ECO:0007669"/>
    <property type="project" value="TreeGrafter"/>
</dbReference>
<dbReference type="SUPFAM" id="SSF49764">
    <property type="entry name" value="HSP20-like chaperones"/>
    <property type="match status" value="1"/>
</dbReference>
<keyword evidence="6" id="KW-1185">Reference proteome</keyword>
<evidence type="ECO:0000256" key="1">
    <source>
        <dbReference type="PROSITE-ProRule" id="PRU00285"/>
    </source>
</evidence>
<dbReference type="Proteomes" id="UP000261600">
    <property type="component" value="Unplaced"/>
</dbReference>
<proteinExistence type="inferred from homology"/>
<dbReference type="InterPro" id="IPR001436">
    <property type="entry name" value="Alpha-crystallin/sHSP_animal"/>
</dbReference>
<dbReference type="InterPro" id="IPR008978">
    <property type="entry name" value="HSP20-like_chaperone"/>
</dbReference>
<dbReference type="GO" id="GO:0005634">
    <property type="term" value="C:nucleus"/>
    <property type="evidence" value="ECO:0007669"/>
    <property type="project" value="TreeGrafter"/>
</dbReference>
<evidence type="ECO:0000256" key="3">
    <source>
        <dbReference type="SAM" id="MobiDB-lite"/>
    </source>
</evidence>
<dbReference type="InterPro" id="IPR002068">
    <property type="entry name" value="A-crystallin/Hsp20_dom"/>
</dbReference>
<dbReference type="PANTHER" id="PTHR45640">
    <property type="entry name" value="HEAT SHOCK PROTEIN HSP-12.2-RELATED"/>
    <property type="match status" value="1"/>
</dbReference>
<reference evidence="5" key="1">
    <citation type="submission" date="2025-08" db="UniProtKB">
        <authorList>
            <consortium name="Ensembl"/>
        </authorList>
    </citation>
    <scope>IDENTIFICATION</scope>
</reference>
<feature type="region of interest" description="Disordered" evidence="3">
    <location>
        <begin position="189"/>
        <end position="297"/>
    </location>
</feature>
<dbReference type="Pfam" id="PF00011">
    <property type="entry name" value="HSP20"/>
    <property type="match status" value="1"/>
</dbReference>
<dbReference type="PROSITE" id="PS01031">
    <property type="entry name" value="SHSP"/>
    <property type="match status" value="1"/>
</dbReference>
<evidence type="ECO:0000259" key="4">
    <source>
        <dbReference type="PROSITE" id="PS01031"/>
    </source>
</evidence>
<evidence type="ECO:0000256" key="2">
    <source>
        <dbReference type="RuleBase" id="RU003616"/>
    </source>
</evidence>
<dbReference type="PANTHER" id="PTHR45640:SF7">
    <property type="entry name" value="HEAT SHOCK PROTEIN BETA-1"/>
    <property type="match status" value="1"/>
</dbReference>
<reference evidence="5" key="2">
    <citation type="submission" date="2025-09" db="UniProtKB">
        <authorList>
            <consortium name="Ensembl"/>
        </authorList>
    </citation>
    <scope>IDENTIFICATION</scope>
</reference>